<keyword evidence="1" id="KW-0503">Monooxygenase</keyword>
<dbReference type="PANTHER" id="PTHR42877:SF4">
    <property type="entry name" value="FAD_NAD(P)-BINDING DOMAIN-CONTAINING PROTEIN-RELATED"/>
    <property type="match status" value="1"/>
</dbReference>
<dbReference type="PRINTS" id="PR00368">
    <property type="entry name" value="FADPNR"/>
</dbReference>
<dbReference type="KEGG" id="euz:DVS28_a1330"/>
<dbReference type="InterPro" id="IPR051209">
    <property type="entry name" value="FAD-bind_Monooxygenase_sf"/>
</dbReference>
<dbReference type="PRINTS" id="PR00411">
    <property type="entry name" value="PNDRDTASEI"/>
</dbReference>
<evidence type="ECO:0000313" key="1">
    <source>
        <dbReference type="EMBL" id="AXV06029.1"/>
    </source>
</evidence>
<dbReference type="Gene3D" id="3.50.50.60">
    <property type="entry name" value="FAD/NAD(P)-binding domain"/>
    <property type="match status" value="2"/>
</dbReference>
<reference evidence="1 2" key="1">
    <citation type="submission" date="2018-09" db="EMBL/GenBank/DDBJ databases">
        <title>Complete genome sequence of Euzebya sp. DY32-46 isolated from seawater of Pacific Ocean.</title>
        <authorList>
            <person name="Xu L."/>
            <person name="Wu Y.-H."/>
            <person name="Xu X.-W."/>
        </authorList>
    </citation>
    <scope>NUCLEOTIDE SEQUENCE [LARGE SCALE GENOMIC DNA]</scope>
    <source>
        <strain evidence="1 2">DY32-46</strain>
    </source>
</reference>
<name>A0A346XUY2_9ACTN</name>
<dbReference type="AlphaFoldDB" id="A0A346XUY2"/>
<keyword evidence="2" id="KW-1185">Reference proteome</keyword>
<dbReference type="Pfam" id="PF13738">
    <property type="entry name" value="Pyr_redox_3"/>
    <property type="match status" value="1"/>
</dbReference>
<dbReference type="Proteomes" id="UP000264006">
    <property type="component" value="Chromosome"/>
</dbReference>
<dbReference type="SUPFAM" id="SSF51905">
    <property type="entry name" value="FAD/NAD(P)-binding domain"/>
    <property type="match status" value="1"/>
</dbReference>
<organism evidence="1 2">
    <name type="scientific">Euzebya pacifica</name>
    <dbReference type="NCBI Taxonomy" id="1608957"/>
    <lineage>
        <taxon>Bacteria</taxon>
        <taxon>Bacillati</taxon>
        <taxon>Actinomycetota</taxon>
        <taxon>Nitriliruptoria</taxon>
        <taxon>Euzebyales</taxon>
    </lineage>
</organism>
<dbReference type="InterPro" id="IPR036188">
    <property type="entry name" value="FAD/NAD-bd_sf"/>
</dbReference>
<gene>
    <name evidence="1" type="ORF">DVS28_a1330</name>
</gene>
<keyword evidence="1" id="KW-0560">Oxidoreductase</keyword>
<accession>A0A346XUY2</accession>
<protein>
    <submittedName>
        <fullName evidence="1">Cyclohexanone monooxygenase</fullName>
    </submittedName>
</protein>
<dbReference type="EMBL" id="CP031165">
    <property type="protein sequence ID" value="AXV06029.1"/>
    <property type="molecule type" value="Genomic_DNA"/>
</dbReference>
<proteinExistence type="predicted"/>
<sequence>MRPASSPTRSDPAAVDHQVVVVGAGFGGMGIAIQLRRDGIEDFVILDREDGVGGTWHVNRYPGLAVDIASVTYSYSFAPNPSWSRVFAPGEELRAYANRIADDHDLRRHLRLSINVTGVRWEEEGQRWHVDIDGQPGLTCRYLVMATGFLSHLKVPDIPGLHDFAGDVMHTARWDDDVEIDGRRVAIIGTGATSVQLVPELTARAAHLDVYQRTPIWCVPKVDGPIPRPLRTVFRHLPLVQRLARHANSGLLELLSLSVLFHRDAPALTAFAERLGRAHIRRQVRDPELRRKLTPTYEFGCKRPTFSNDYYPCFAEDHVDLVTDGIQRIDADGITTTDGVHHPADVLVLATGFRLMEEGNYPPFPVLGRDGRDLGTQWRTTRFTSYEGITVHGYPNLFYLPAPYTYSGLSYFFTVEAQMAHVSRVMGHLRRTGTQVFEATAEAEGRYVEGMRRSAARSLFTSGDCGRANSYYFNEQGEAAIARLSPTPMAGVRARTFDLDDYRWTAPPA</sequence>
<evidence type="ECO:0000313" key="2">
    <source>
        <dbReference type="Proteomes" id="UP000264006"/>
    </source>
</evidence>
<dbReference type="GO" id="GO:0004497">
    <property type="term" value="F:monooxygenase activity"/>
    <property type="evidence" value="ECO:0007669"/>
    <property type="project" value="UniProtKB-KW"/>
</dbReference>
<dbReference type="PANTHER" id="PTHR42877">
    <property type="entry name" value="L-ORNITHINE N(5)-MONOOXYGENASE-RELATED"/>
    <property type="match status" value="1"/>
</dbReference>